<keyword evidence="2" id="KW-1185">Reference proteome</keyword>
<proteinExistence type="predicted"/>
<gene>
    <name evidence="1" type="ORF">KDH_00160</name>
</gene>
<sequence>MDRRAVTWRSLRATREKVSVHNFPRHVCAYCHLLVCPAPVADITYMAQIQGHRFGWSHAWSQAPRRRMEQIRHHYASHANYADYKIADKDGNIDGRQGVRLGQPGVPCSMPSAVSMRCG</sequence>
<evidence type="ECO:0008006" key="3">
    <source>
        <dbReference type="Google" id="ProtNLM"/>
    </source>
</evidence>
<protein>
    <recommendedName>
        <fullName evidence="3">4Fe-4S ferredoxin-type domain-containing protein</fullName>
    </recommendedName>
</protein>
<dbReference type="EMBL" id="BSRI01000001">
    <property type="protein sequence ID" value="GLV53161.1"/>
    <property type="molecule type" value="Genomic_DNA"/>
</dbReference>
<dbReference type="Proteomes" id="UP001344906">
    <property type="component" value="Unassembled WGS sequence"/>
</dbReference>
<accession>A0ABQ6FHZ2</accession>
<reference evidence="1 2" key="1">
    <citation type="submission" date="2023-02" db="EMBL/GenBank/DDBJ databases">
        <title>Dictyobacter halimunensis sp. nov., a new member of the class Ktedonobacteria from forest soil in a geothermal area.</title>
        <authorList>
            <person name="Rachmania M.K."/>
            <person name="Ningsih F."/>
            <person name="Sakai Y."/>
            <person name="Yabe S."/>
            <person name="Yokota A."/>
            <person name="Sjamsuridzal W."/>
        </authorList>
    </citation>
    <scope>NUCLEOTIDE SEQUENCE [LARGE SCALE GENOMIC DNA]</scope>
    <source>
        <strain evidence="1 2">S3.2.2.5</strain>
    </source>
</reference>
<evidence type="ECO:0000313" key="1">
    <source>
        <dbReference type="EMBL" id="GLV53161.1"/>
    </source>
</evidence>
<name>A0ABQ6FHZ2_9CHLR</name>
<evidence type="ECO:0000313" key="2">
    <source>
        <dbReference type="Proteomes" id="UP001344906"/>
    </source>
</evidence>
<comment type="caution">
    <text evidence="1">The sequence shown here is derived from an EMBL/GenBank/DDBJ whole genome shotgun (WGS) entry which is preliminary data.</text>
</comment>
<organism evidence="1 2">
    <name type="scientific">Dictyobacter halimunensis</name>
    <dbReference type="NCBI Taxonomy" id="3026934"/>
    <lineage>
        <taxon>Bacteria</taxon>
        <taxon>Bacillati</taxon>
        <taxon>Chloroflexota</taxon>
        <taxon>Ktedonobacteria</taxon>
        <taxon>Ktedonobacterales</taxon>
        <taxon>Dictyobacteraceae</taxon>
        <taxon>Dictyobacter</taxon>
    </lineage>
</organism>